<dbReference type="Proteomes" id="UP000268162">
    <property type="component" value="Unassembled WGS sequence"/>
</dbReference>
<evidence type="ECO:0000256" key="1">
    <source>
        <dbReference type="ARBA" id="ARBA00004477"/>
    </source>
</evidence>
<dbReference type="PIRSF" id="PIRSF031032">
    <property type="entry name" value="TMP_97_prd"/>
    <property type="match status" value="1"/>
</dbReference>
<evidence type="ECO:0000256" key="2">
    <source>
        <dbReference type="ARBA" id="ARBA00009096"/>
    </source>
</evidence>
<dbReference type="InterPro" id="IPR051987">
    <property type="entry name" value="Sigma-2_receptor-like"/>
</dbReference>
<dbReference type="InterPro" id="IPR016964">
    <property type="entry name" value="Sigma2_recept"/>
</dbReference>
<organism evidence="10 11">
    <name type="scientific">Dimargaris cristalligena</name>
    <dbReference type="NCBI Taxonomy" id="215637"/>
    <lineage>
        <taxon>Eukaryota</taxon>
        <taxon>Fungi</taxon>
        <taxon>Fungi incertae sedis</taxon>
        <taxon>Zoopagomycota</taxon>
        <taxon>Kickxellomycotina</taxon>
        <taxon>Dimargaritomycetes</taxon>
        <taxon>Dimargaritales</taxon>
        <taxon>Dimargaritaceae</taxon>
        <taxon>Dimargaris</taxon>
    </lineage>
</organism>
<evidence type="ECO:0000313" key="10">
    <source>
        <dbReference type="EMBL" id="RKP39147.1"/>
    </source>
</evidence>
<comment type="subcellular location">
    <subcellularLocation>
        <location evidence="1">Endoplasmic reticulum membrane</location>
        <topology evidence="1">Multi-pass membrane protein</topology>
    </subcellularLocation>
</comment>
<dbReference type="AlphaFoldDB" id="A0A4P9ZZL0"/>
<protein>
    <submittedName>
        <fullName evidence="10">Transmembrane protein 6/97</fullName>
    </submittedName>
</protein>
<dbReference type="STRING" id="215637.A0A4P9ZZL0"/>
<feature type="transmembrane region" description="Helical" evidence="8">
    <location>
        <begin position="66"/>
        <end position="89"/>
    </location>
</feature>
<keyword evidence="11" id="KW-1185">Reference proteome</keyword>
<accession>A0A4P9ZZL0</accession>
<evidence type="ECO:0000256" key="4">
    <source>
        <dbReference type="ARBA" id="ARBA00022824"/>
    </source>
</evidence>
<evidence type="ECO:0000256" key="6">
    <source>
        <dbReference type="ARBA" id="ARBA00023136"/>
    </source>
</evidence>
<dbReference type="PANTHER" id="PTHR31204:SF1">
    <property type="entry name" value="SIGMA INTRACELLULAR RECEPTOR 2"/>
    <property type="match status" value="1"/>
</dbReference>
<feature type="non-terminal residue" evidence="10">
    <location>
        <position position="150"/>
    </location>
</feature>
<sequence length="150" mass="17201">LIDRPVDLLLFIYFVVHVPIILFIDSQNILPTQFFPGFLRSILRSWVDASGDPFVQMDPGPLDPNLIWFSTIVTIEMLFHVPFNCYAAYELYRDSPCFDLPLLMMGVHSATFVVPMVASLWLGFPQLTLDQRFTLTKMYGPYVFITIGMA</sequence>
<feature type="transmembrane region" description="Helical" evidence="8">
    <location>
        <begin position="7"/>
        <end position="24"/>
    </location>
</feature>
<dbReference type="PROSITE" id="PS51751">
    <property type="entry name" value="EXPERA"/>
    <property type="match status" value="1"/>
</dbReference>
<feature type="domain" description="EXPERA" evidence="9">
    <location>
        <begin position="6"/>
        <end position="150"/>
    </location>
</feature>
<comment type="similarity">
    <text evidence="2">Belongs to the TMEM97/sigma-2 receptor family.</text>
</comment>
<evidence type="ECO:0000313" key="11">
    <source>
        <dbReference type="Proteomes" id="UP000268162"/>
    </source>
</evidence>
<name>A0A4P9ZZL0_9FUNG</name>
<evidence type="ECO:0000259" key="9">
    <source>
        <dbReference type="PROSITE" id="PS51751"/>
    </source>
</evidence>
<keyword evidence="3 7" id="KW-0812">Transmembrane</keyword>
<keyword evidence="5 7" id="KW-1133">Transmembrane helix</keyword>
<proteinExistence type="inferred from homology"/>
<keyword evidence="4" id="KW-0256">Endoplasmic reticulum</keyword>
<gene>
    <name evidence="10" type="ORF">BJ085DRAFT_12712</name>
</gene>
<dbReference type="InterPro" id="IPR033118">
    <property type="entry name" value="EXPERA"/>
</dbReference>
<evidence type="ECO:0000256" key="8">
    <source>
        <dbReference type="SAM" id="Phobius"/>
    </source>
</evidence>
<dbReference type="Pfam" id="PF05241">
    <property type="entry name" value="EBP"/>
    <property type="match status" value="1"/>
</dbReference>
<evidence type="ECO:0000256" key="7">
    <source>
        <dbReference type="PROSITE-ProRule" id="PRU01087"/>
    </source>
</evidence>
<dbReference type="GO" id="GO:0005789">
    <property type="term" value="C:endoplasmic reticulum membrane"/>
    <property type="evidence" value="ECO:0007669"/>
    <property type="project" value="UniProtKB-SubCell"/>
</dbReference>
<evidence type="ECO:0000256" key="5">
    <source>
        <dbReference type="ARBA" id="ARBA00022989"/>
    </source>
</evidence>
<reference evidence="11" key="1">
    <citation type="journal article" date="2018" name="Nat. Microbiol.">
        <title>Leveraging single-cell genomics to expand the fungal tree of life.</title>
        <authorList>
            <person name="Ahrendt S.R."/>
            <person name="Quandt C.A."/>
            <person name="Ciobanu D."/>
            <person name="Clum A."/>
            <person name="Salamov A."/>
            <person name="Andreopoulos B."/>
            <person name="Cheng J.F."/>
            <person name="Woyke T."/>
            <person name="Pelin A."/>
            <person name="Henrissat B."/>
            <person name="Reynolds N.K."/>
            <person name="Benny G.L."/>
            <person name="Smith M.E."/>
            <person name="James T.Y."/>
            <person name="Grigoriev I.V."/>
        </authorList>
    </citation>
    <scope>NUCLEOTIDE SEQUENCE [LARGE SCALE GENOMIC DNA]</scope>
    <source>
        <strain evidence="11">RSA 468</strain>
    </source>
</reference>
<keyword evidence="6 7" id="KW-0472">Membrane</keyword>
<evidence type="ECO:0000256" key="3">
    <source>
        <dbReference type="ARBA" id="ARBA00022692"/>
    </source>
</evidence>
<dbReference type="EMBL" id="ML002295">
    <property type="protein sequence ID" value="RKP39147.1"/>
    <property type="molecule type" value="Genomic_DNA"/>
</dbReference>
<dbReference type="PANTHER" id="PTHR31204">
    <property type="entry name" value="SIGMA INTRACELLULAR RECEPTOR 2"/>
    <property type="match status" value="1"/>
</dbReference>
<feature type="non-terminal residue" evidence="10">
    <location>
        <position position="1"/>
    </location>
</feature>
<feature type="transmembrane region" description="Helical" evidence="8">
    <location>
        <begin position="101"/>
        <end position="124"/>
    </location>
</feature>